<dbReference type="EMBL" id="MJEQ01000159">
    <property type="protein sequence ID" value="OIT38944.1"/>
    <property type="molecule type" value="Genomic_DNA"/>
</dbReference>
<evidence type="ECO:0000313" key="1">
    <source>
        <dbReference type="EMBL" id="OIT38944.1"/>
    </source>
</evidence>
<reference evidence="1" key="1">
    <citation type="submission" date="2016-11" db="EMBL/GenBank/DDBJ databases">
        <title>The genome of Nicotiana attenuata.</title>
        <authorList>
            <person name="Xu S."/>
            <person name="Brockmoeller T."/>
            <person name="Gaquerel E."/>
            <person name="Navarro A."/>
            <person name="Kuhl H."/>
            <person name="Gase K."/>
            <person name="Ling Z."/>
            <person name="Zhou W."/>
            <person name="Kreitzer C."/>
            <person name="Stanke M."/>
            <person name="Tang H."/>
            <person name="Lyons E."/>
            <person name="Pandey P."/>
            <person name="Pandey S.P."/>
            <person name="Timmermann B."/>
            <person name="Baldwin I.T."/>
        </authorList>
    </citation>
    <scope>NUCLEOTIDE SEQUENCE [LARGE SCALE GENOMIC DNA]</scope>
    <source>
        <strain evidence="1">UT</strain>
    </source>
</reference>
<comment type="caution">
    <text evidence="1">The sequence shown here is derived from an EMBL/GenBank/DDBJ whole genome shotgun (WGS) entry which is preliminary data.</text>
</comment>
<dbReference type="Proteomes" id="UP000187609">
    <property type="component" value="Unassembled WGS sequence"/>
</dbReference>
<protein>
    <submittedName>
        <fullName evidence="1">Uncharacterized protein</fullName>
    </submittedName>
</protein>
<gene>
    <name evidence="1" type="ORF">A4A49_17826</name>
</gene>
<dbReference type="Gramene" id="OIT38944">
    <property type="protein sequence ID" value="OIT38944"/>
    <property type="gene ID" value="A4A49_17826"/>
</dbReference>
<organism evidence="1 2">
    <name type="scientific">Nicotiana attenuata</name>
    <name type="common">Coyote tobacco</name>
    <dbReference type="NCBI Taxonomy" id="49451"/>
    <lineage>
        <taxon>Eukaryota</taxon>
        <taxon>Viridiplantae</taxon>
        <taxon>Streptophyta</taxon>
        <taxon>Embryophyta</taxon>
        <taxon>Tracheophyta</taxon>
        <taxon>Spermatophyta</taxon>
        <taxon>Magnoliopsida</taxon>
        <taxon>eudicotyledons</taxon>
        <taxon>Gunneridae</taxon>
        <taxon>Pentapetalae</taxon>
        <taxon>asterids</taxon>
        <taxon>lamiids</taxon>
        <taxon>Solanales</taxon>
        <taxon>Solanaceae</taxon>
        <taxon>Nicotianoideae</taxon>
        <taxon>Nicotianeae</taxon>
        <taxon>Nicotiana</taxon>
    </lineage>
</organism>
<sequence>MNRSLSSPDSDYLFILAGFEDIDPTIGVIRPKKILQLLKQEGKSRGAVTNQVRKGSLTYSKNHRVGTINFYHLHQARKGC</sequence>
<accession>A0A314LE73</accession>
<proteinExistence type="predicted"/>
<dbReference type="AlphaFoldDB" id="A0A314LE73"/>
<keyword evidence="2" id="KW-1185">Reference proteome</keyword>
<name>A0A314LE73_NICAT</name>
<evidence type="ECO:0000313" key="2">
    <source>
        <dbReference type="Proteomes" id="UP000187609"/>
    </source>
</evidence>